<dbReference type="RefSeq" id="WP_053431179.1">
    <property type="nucleotide sequence ID" value="NZ_CP040441.1"/>
</dbReference>
<accession>A0A0M0KJZ4</accession>
<protein>
    <submittedName>
        <fullName evidence="1">Uncharacterized protein</fullName>
    </submittedName>
</protein>
<proteinExistence type="predicted"/>
<organism evidence="1">
    <name type="scientific">Halalkalibacterium halodurans</name>
    <name type="common">Bacillus halodurans</name>
    <dbReference type="NCBI Taxonomy" id="86665"/>
    <lineage>
        <taxon>Bacteria</taxon>
        <taxon>Bacillati</taxon>
        <taxon>Bacillota</taxon>
        <taxon>Bacilli</taxon>
        <taxon>Bacillales</taxon>
        <taxon>Bacillaceae</taxon>
        <taxon>Halalkalibacterium (ex Joshi et al. 2022)</taxon>
    </lineage>
</organism>
<sequence>MNVYYQTSQAQVYWDPALKAVVLRWKGFAQGKQFKKINDKALELLKQKRGKKLLIDSREQSVIVQEDEAWLSKDWMPKAVEIGLKYSALVKPRNAIPKANLKNHALKWENCHTREFFSTIIRMIRKYNQNS</sequence>
<gene>
    <name evidence="1" type="ORF">AMD02_09835</name>
</gene>
<dbReference type="PATRIC" id="fig|136160.3.peg.2344"/>
<reference evidence="1" key="1">
    <citation type="submission" date="2015-08" db="EMBL/GenBank/DDBJ databases">
        <title>Complete DNA Sequence of Pseudomonas syringae pv. actinidiae, the Causal Agent of Kiwifruit Canker Disease.</title>
        <authorList>
            <person name="Rikkerink E.H.A."/>
            <person name="Fineran P.C."/>
        </authorList>
    </citation>
    <scope>NUCLEOTIDE SEQUENCE</scope>
    <source>
        <strain evidence="1">DSM 13666</strain>
    </source>
</reference>
<dbReference type="GeneID" id="87597553"/>
<dbReference type="AlphaFoldDB" id="A0A0M0KJZ4"/>
<evidence type="ECO:0000313" key="1">
    <source>
        <dbReference type="EMBL" id="KOO39114.1"/>
    </source>
</evidence>
<comment type="caution">
    <text evidence="1">The sequence shown here is derived from an EMBL/GenBank/DDBJ whole genome shotgun (WGS) entry which is preliminary data.</text>
</comment>
<name>A0A0M0KJZ4_ALKHA</name>
<dbReference type="EMBL" id="LILD01000001">
    <property type="protein sequence ID" value="KOO39114.1"/>
    <property type="molecule type" value="Genomic_DNA"/>
</dbReference>